<evidence type="ECO:0000256" key="1">
    <source>
        <dbReference type="SAM" id="MobiDB-lite"/>
    </source>
</evidence>
<comment type="caution">
    <text evidence="3">The sequence shown here is derived from an EMBL/GenBank/DDBJ whole genome shotgun (WGS) entry which is preliminary data.</text>
</comment>
<name>A0A939FQI2_9ACTN</name>
<organism evidence="3 4">
    <name type="scientific">Streptomyces triculaminicus</name>
    <dbReference type="NCBI Taxonomy" id="2816232"/>
    <lineage>
        <taxon>Bacteria</taxon>
        <taxon>Bacillati</taxon>
        <taxon>Actinomycetota</taxon>
        <taxon>Actinomycetes</taxon>
        <taxon>Kitasatosporales</taxon>
        <taxon>Streptomycetaceae</taxon>
        <taxon>Streptomyces</taxon>
    </lineage>
</organism>
<keyword evidence="2" id="KW-0732">Signal</keyword>
<gene>
    <name evidence="3" type="ORF">J1792_15525</name>
</gene>
<dbReference type="RefSeq" id="WP_207247494.1">
    <property type="nucleotide sequence ID" value="NZ_JAFMOF010000002.1"/>
</dbReference>
<dbReference type="EMBL" id="JAFMOF010000002">
    <property type="protein sequence ID" value="MBO0654130.1"/>
    <property type="molecule type" value="Genomic_DNA"/>
</dbReference>
<feature type="region of interest" description="Disordered" evidence="1">
    <location>
        <begin position="27"/>
        <end position="70"/>
    </location>
</feature>
<feature type="chain" id="PRO_5038776704" description="Lipoprotein" evidence="2">
    <location>
        <begin position="26"/>
        <end position="199"/>
    </location>
</feature>
<accession>A0A939FQI2</accession>
<feature type="signal peptide" evidence="2">
    <location>
        <begin position="1"/>
        <end position="25"/>
    </location>
</feature>
<keyword evidence="4" id="KW-1185">Reference proteome</keyword>
<proteinExistence type="predicted"/>
<dbReference type="AlphaFoldDB" id="A0A939FQI2"/>
<evidence type="ECO:0008006" key="5">
    <source>
        <dbReference type="Google" id="ProtNLM"/>
    </source>
</evidence>
<evidence type="ECO:0000313" key="4">
    <source>
        <dbReference type="Proteomes" id="UP000664781"/>
    </source>
</evidence>
<evidence type="ECO:0000256" key="2">
    <source>
        <dbReference type="SAM" id="SignalP"/>
    </source>
</evidence>
<dbReference type="PROSITE" id="PS51257">
    <property type="entry name" value="PROKAR_LIPOPROTEIN"/>
    <property type="match status" value="1"/>
</dbReference>
<feature type="compositionally biased region" description="Basic and acidic residues" evidence="1">
    <location>
        <begin position="60"/>
        <end position="70"/>
    </location>
</feature>
<dbReference type="Proteomes" id="UP000664781">
    <property type="component" value="Unassembled WGS sequence"/>
</dbReference>
<reference evidence="3" key="1">
    <citation type="submission" date="2021-03" db="EMBL/GenBank/DDBJ databases">
        <title>Streptomyces strains.</title>
        <authorList>
            <person name="Lund M.B."/>
            <person name="Toerring T."/>
        </authorList>
    </citation>
    <scope>NUCLEOTIDE SEQUENCE</scope>
    <source>
        <strain evidence="3">JCM 4242</strain>
    </source>
</reference>
<sequence length="199" mass="21302">MNSGTRRRSALALAGAVLAAVALTACDDSDGTKSGAKSGNDKKASAEASKPLKLGQPSPEKQEDERYGKKGEFIITPQRVVMGKASDLTELDASKYQGKTLAWVYVKAKLAGGDPEMKGPMLSTDVGTVSEGEQRGTRLILIGSLSSKPADCKDTTDGTWKQGDEQTFCTPFIVPDGKKVTYVTYARGFYKEPLKWATQ</sequence>
<evidence type="ECO:0000313" key="3">
    <source>
        <dbReference type="EMBL" id="MBO0654130.1"/>
    </source>
</evidence>
<protein>
    <recommendedName>
        <fullName evidence="5">Lipoprotein</fullName>
    </recommendedName>
</protein>